<evidence type="ECO:0000259" key="1">
    <source>
        <dbReference type="Pfam" id="PF26616"/>
    </source>
</evidence>
<dbReference type="Proteomes" id="UP001174936">
    <property type="component" value="Unassembled WGS sequence"/>
</dbReference>
<feature type="domain" description="CorA-like transporter" evidence="1">
    <location>
        <begin position="1"/>
        <end position="86"/>
    </location>
</feature>
<protein>
    <recommendedName>
        <fullName evidence="1">CorA-like transporter domain-containing protein</fullName>
    </recommendedName>
</protein>
<proteinExistence type="predicted"/>
<evidence type="ECO:0000313" key="3">
    <source>
        <dbReference type="Proteomes" id="UP001174936"/>
    </source>
</evidence>
<dbReference type="InterPro" id="IPR058257">
    <property type="entry name" value="CorA-like_dom"/>
</dbReference>
<dbReference type="AlphaFoldDB" id="A0AA39XRX2"/>
<gene>
    <name evidence="2" type="ORF">B0T16DRAFT_517812</name>
</gene>
<accession>A0AA39XRX2</accession>
<keyword evidence="3" id="KW-1185">Reference proteome</keyword>
<dbReference type="Pfam" id="PF26616">
    <property type="entry name" value="CorA-like"/>
    <property type="match status" value="1"/>
</dbReference>
<organism evidence="2 3">
    <name type="scientific">Cercophora newfieldiana</name>
    <dbReference type="NCBI Taxonomy" id="92897"/>
    <lineage>
        <taxon>Eukaryota</taxon>
        <taxon>Fungi</taxon>
        <taxon>Dikarya</taxon>
        <taxon>Ascomycota</taxon>
        <taxon>Pezizomycotina</taxon>
        <taxon>Sordariomycetes</taxon>
        <taxon>Sordariomycetidae</taxon>
        <taxon>Sordariales</taxon>
        <taxon>Lasiosphaeriaceae</taxon>
        <taxon>Cercophora</taxon>
    </lineage>
</organism>
<name>A0AA39XRX2_9PEZI</name>
<sequence>MRQMAVCHRADFRRRFCSWILVHPGQDIQDRFCARAGEHEADLAPSDELEARSVSAQLIILHFAAKNWAEYLRYLSSECKQLNDRALNSEVVNIKADGTDEFEINIQDMQQLQWLAQHLHIRCGHALESGTRLREDGRVHTSSPYRELSLWVAAWQDETRSNLYTLQTLAEHVSGCTQLVFNILKMKDDEVIQTHGRLTNTLAQHSHGHNSMLLHLAYESESTARSVRMITLITLLYLPPSFLAISRVQLTHWPTTGIMTIL</sequence>
<evidence type="ECO:0000313" key="2">
    <source>
        <dbReference type="EMBL" id="KAK0639106.1"/>
    </source>
</evidence>
<reference evidence="2" key="1">
    <citation type="submission" date="2023-06" db="EMBL/GenBank/DDBJ databases">
        <title>Genome-scale phylogeny and comparative genomics of the fungal order Sordariales.</title>
        <authorList>
            <consortium name="Lawrence Berkeley National Laboratory"/>
            <person name="Hensen N."/>
            <person name="Bonometti L."/>
            <person name="Westerberg I."/>
            <person name="Brannstrom I.O."/>
            <person name="Guillou S."/>
            <person name="Cros-Aarteil S."/>
            <person name="Calhoun S."/>
            <person name="Haridas S."/>
            <person name="Kuo A."/>
            <person name="Mondo S."/>
            <person name="Pangilinan J."/>
            <person name="Riley R."/>
            <person name="Labutti K."/>
            <person name="Andreopoulos B."/>
            <person name="Lipzen A."/>
            <person name="Chen C."/>
            <person name="Yanf M."/>
            <person name="Daum C."/>
            <person name="Ng V."/>
            <person name="Clum A."/>
            <person name="Steindorff A."/>
            <person name="Ohm R."/>
            <person name="Martin F."/>
            <person name="Silar P."/>
            <person name="Natvig D."/>
            <person name="Lalanne C."/>
            <person name="Gautier V."/>
            <person name="Ament-Velasquez S.L."/>
            <person name="Kruys A."/>
            <person name="Hutchinson M.I."/>
            <person name="Powell A.J."/>
            <person name="Barry K."/>
            <person name="Miller A.N."/>
            <person name="Grigoriev I.V."/>
            <person name="Debuchy R."/>
            <person name="Gladieux P."/>
            <person name="Thoren M.H."/>
            <person name="Johannesson H."/>
        </authorList>
    </citation>
    <scope>NUCLEOTIDE SEQUENCE</scope>
    <source>
        <strain evidence="2">SMH2532-1</strain>
    </source>
</reference>
<comment type="caution">
    <text evidence="2">The sequence shown here is derived from an EMBL/GenBank/DDBJ whole genome shotgun (WGS) entry which is preliminary data.</text>
</comment>
<dbReference type="EMBL" id="JAULSV010000007">
    <property type="protein sequence ID" value="KAK0639106.1"/>
    <property type="molecule type" value="Genomic_DNA"/>
</dbReference>